<evidence type="ECO:0000313" key="2">
    <source>
        <dbReference type="Proteomes" id="UP001054837"/>
    </source>
</evidence>
<evidence type="ECO:0008006" key="3">
    <source>
        <dbReference type="Google" id="ProtNLM"/>
    </source>
</evidence>
<comment type="caution">
    <text evidence="1">The sequence shown here is derived from an EMBL/GenBank/DDBJ whole genome shotgun (WGS) entry which is preliminary data.</text>
</comment>
<dbReference type="Proteomes" id="UP001054837">
    <property type="component" value="Unassembled WGS sequence"/>
</dbReference>
<proteinExistence type="predicted"/>
<protein>
    <recommendedName>
        <fullName evidence="3">Pre-C2HC domain-containing protein</fullName>
    </recommendedName>
</protein>
<accession>A0AAV4TFL2</accession>
<name>A0AAV4TFL2_9ARAC</name>
<organism evidence="1 2">
    <name type="scientific">Caerostris darwini</name>
    <dbReference type="NCBI Taxonomy" id="1538125"/>
    <lineage>
        <taxon>Eukaryota</taxon>
        <taxon>Metazoa</taxon>
        <taxon>Ecdysozoa</taxon>
        <taxon>Arthropoda</taxon>
        <taxon>Chelicerata</taxon>
        <taxon>Arachnida</taxon>
        <taxon>Araneae</taxon>
        <taxon>Araneomorphae</taxon>
        <taxon>Entelegynae</taxon>
        <taxon>Araneoidea</taxon>
        <taxon>Araneidae</taxon>
        <taxon>Caerostris</taxon>
    </lineage>
</organism>
<gene>
    <name evidence="1" type="primary">AVEN_66901_1</name>
    <name evidence="1" type="ORF">CDAR_270711</name>
</gene>
<dbReference type="EMBL" id="BPLQ01009371">
    <property type="protein sequence ID" value="GIY43565.1"/>
    <property type="molecule type" value="Genomic_DNA"/>
</dbReference>
<sequence>MQVDDEFPSLNDSMKINDSKKLPYIPPIVVDKVNDGKKRMDELNDLTNKKVTARVVGDNLKIFPPSVEAQRFIRSEITNKRKLQAHTFLIPKDKQLKIVIRGLPNDYPTADLIKNLRNESFHMEYVTQLKHRGGNGNMPLFLAVLPKNEKN</sequence>
<reference evidence="1 2" key="1">
    <citation type="submission" date="2021-06" db="EMBL/GenBank/DDBJ databases">
        <title>Caerostris darwini draft genome.</title>
        <authorList>
            <person name="Kono N."/>
            <person name="Arakawa K."/>
        </authorList>
    </citation>
    <scope>NUCLEOTIDE SEQUENCE [LARGE SCALE GENOMIC DNA]</scope>
</reference>
<keyword evidence="2" id="KW-1185">Reference proteome</keyword>
<evidence type="ECO:0000313" key="1">
    <source>
        <dbReference type="EMBL" id="GIY43565.1"/>
    </source>
</evidence>
<dbReference type="AlphaFoldDB" id="A0AAV4TFL2"/>